<dbReference type="InterPro" id="IPR036188">
    <property type="entry name" value="FAD/NAD-bd_sf"/>
</dbReference>
<feature type="binding site" evidence="5">
    <location>
        <position position="43"/>
    </location>
    <ligand>
        <name>FAD</name>
        <dbReference type="ChEBI" id="CHEBI:57692"/>
    </ligand>
</feature>
<evidence type="ECO:0000256" key="2">
    <source>
        <dbReference type="ARBA" id="ARBA00022827"/>
    </source>
</evidence>
<evidence type="ECO:0000259" key="6">
    <source>
        <dbReference type="Pfam" id="PF07992"/>
    </source>
</evidence>
<feature type="binding site" evidence="5">
    <location>
        <position position="35"/>
    </location>
    <ligand>
        <name>FAD</name>
        <dbReference type="ChEBI" id="CHEBI:57692"/>
    </ligand>
</feature>
<dbReference type="InterPro" id="IPR050097">
    <property type="entry name" value="Ferredoxin-NADP_redctase_2"/>
</dbReference>
<gene>
    <name evidence="7" type="ORF">GU927_014120</name>
</gene>
<evidence type="ECO:0000256" key="3">
    <source>
        <dbReference type="ARBA" id="ARBA00022857"/>
    </source>
</evidence>
<keyword evidence="2 5" id="KW-0274">FAD</keyword>
<dbReference type="EMBL" id="JAAATX020000009">
    <property type="protein sequence ID" value="MBU9698982.1"/>
    <property type="molecule type" value="Genomic_DNA"/>
</dbReference>
<dbReference type="PANTHER" id="PTHR48105">
    <property type="entry name" value="THIOREDOXIN REDUCTASE 1-RELATED-RELATED"/>
    <property type="match status" value="1"/>
</dbReference>
<feature type="domain" description="FAD/NAD(P)-binding" evidence="6">
    <location>
        <begin position="6"/>
        <end position="289"/>
    </location>
</feature>
<dbReference type="EC" id="1.18.1.2" evidence="5"/>
<proteinExistence type="inferred from homology"/>
<dbReference type="HAMAP" id="MF_01685">
    <property type="entry name" value="FENR2"/>
    <property type="match status" value="1"/>
</dbReference>
<comment type="catalytic activity">
    <reaction evidence="5">
        <text>2 reduced [2Fe-2S]-[ferredoxin] + NADP(+) + H(+) = 2 oxidized [2Fe-2S]-[ferredoxin] + NADPH</text>
        <dbReference type="Rhea" id="RHEA:20125"/>
        <dbReference type="Rhea" id="RHEA-COMP:10000"/>
        <dbReference type="Rhea" id="RHEA-COMP:10001"/>
        <dbReference type="ChEBI" id="CHEBI:15378"/>
        <dbReference type="ChEBI" id="CHEBI:33737"/>
        <dbReference type="ChEBI" id="CHEBI:33738"/>
        <dbReference type="ChEBI" id="CHEBI:57783"/>
        <dbReference type="ChEBI" id="CHEBI:58349"/>
        <dbReference type="EC" id="1.18.1.2"/>
    </reaction>
</comment>
<dbReference type="PRINTS" id="PR00368">
    <property type="entry name" value="FADPNR"/>
</dbReference>
<dbReference type="Gene3D" id="3.50.50.60">
    <property type="entry name" value="FAD/NAD(P)-binding domain"/>
    <property type="match status" value="2"/>
</dbReference>
<dbReference type="SUPFAM" id="SSF51905">
    <property type="entry name" value="FAD/NAD(P)-binding domain"/>
    <property type="match status" value="1"/>
</dbReference>
<keyword evidence="4 5" id="KW-0560">Oxidoreductase</keyword>
<organism evidence="7 8">
    <name type="scientific">Paragemmobacter amnigenus</name>
    <dbReference type="NCBI Taxonomy" id="2852097"/>
    <lineage>
        <taxon>Bacteria</taxon>
        <taxon>Pseudomonadati</taxon>
        <taxon>Pseudomonadota</taxon>
        <taxon>Alphaproteobacteria</taxon>
        <taxon>Rhodobacterales</taxon>
        <taxon>Paracoccaceae</taxon>
        <taxon>Paragemmobacter</taxon>
    </lineage>
</organism>
<dbReference type="Pfam" id="PF07992">
    <property type="entry name" value="Pyr_redox_2"/>
    <property type="match status" value="1"/>
</dbReference>
<comment type="caution">
    <text evidence="7">The sequence shown here is derived from an EMBL/GenBank/DDBJ whole genome shotgun (WGS) entry which is preliminary data.</text>
</comment>
<keyword evidence="3 5" id="KW-0521">NADP</keyword>
<comment type="cofactor">
    <cofactor evidence="5">
        <name>FAD</name>
        <dbReference type="ChEBI" id="CHEBI:57692"/>
    </cofactor>
    <text evidence="5">Binds 1 FAD per subunit.</text>
</comment>
<keyword evidence="8" id="KW-1185">Reference proteome</keyword>
<feature type="binding site" evidence="5">
    <location>
        <position position="281"/>
    </location>
    <ligand>
        <name>FAD</name>
        <dbReference type="ChEBI" id="CHEBI:57692"/>
    </ligand>
</feature>
<comment type="similarity">
    <text evidence="5">Belongs to the ferredoxin--NADP reductase type 2 family.</text>
</comment>
<dbReference type="RefSeq" id="WP_161763079.1">
    <property type="nucleotide sequence ID" value="NZ_JAAATX020000009.1"/>
</dbReference>
<name>A0ABS6J923_9RHOB</name>
<protein>
    <recommendedName>
        <fullName evidence="5">Ferredoxin--NADP reductase</fullName>
        <shortName evidence="5">FNR</shortName>
        <shortName evidence="5">Fd-NADP(+) reductase</shortName>
        <ecNumber evidence="5">1.18.1.2</ecNumber>
    </recommendedName>
</protein>
<sequence length="325" mass="34715">MMEDIFDVVIVGAGPVGLYAAYYAGYRSLKVAVIDALPQIGGQVSAMYPEKEIRDIAGFPTILGKDLIHNLHEQASRYPFELVLGETVNAVRAGSDDRLVLTTETGRQIETRSLLIAAGLGRFTPKSLPSLQPPYPGGVLHFVPDVSELDGRRVVIVGGGDSAVDWTLAALPRAKSVTVIHRRARFRAHEASVEEIRAGGARIIAPGEIGELRGTSTIEGVVVQQPGAEAEMIVCDRLIMALGFTSDLGAFADWGLESAGIHFKVGADMQTSRKRIFAIGDVSEYPGKVRLIAVGFGEAAIAVNHIAATLNPDQQIFPGHSTHAE</sequence>
<reference evidence="7 8" key="1">
    <citation type="submission" date="2021-06" db="EMBL/GenBank/DDBJ databases">
        <title>Rhodobacteraceae bacterium strain HSP-20.</title>
        <authorList>
            <person name="Chen W.-M."/>
        </authorList>
    </citation>
    <scope>NUCLEOTIDE SEQUENCE [LARGE SCALE GENOMIC DNA]</scope>
    <source>
        <strain evidence="7 8">HSP-20</strain>
    </source>
</reference>
<keyword evidence="1 5" id="KW-0285">Flavoprotein</keyword>
<dbReference type="PRINTS" id="PR00469">
    <property type="entry name" value="PNDRDTASEII"/>
</dbReference>
<comment type="caution">
    <text evidence="5">Lacks conserved residue(s) required for the propagation of feature annotation.</text>
</comment>
<dbReference type="InterPro" id="IPR022890">
    <property type="entry name" value="Fd--NADP_Rdtase_type_2"/>
</dbReference>
<evidence type="ECO:0000313" key="7">
    <source>
        <dbReference type="EMBL" id="MBU9698982.1"/>
    </source>
</evidence>
<evidence type="ECO:0000256" key="5">
    <source>
        <dbReference type="HAMAP-Rule" id="MF_01685"/>
    </source>
</evidence>
<feature type="binding site" evidence="5">
    <location>
        <position position="123"/>
    </location>
    <ligand>
        <name>FAD</name>
        <dbReference type="ChEBI" id="CHEBI:57692"/>
    </ligand>
</feature>
<dbReference type="InterPro" id="IPR023753">
    <property type="entry name" value="FAD/NAD-binding_dom"/>
</dbReference>
<comment type="subunit">
    <text evidence="5">Homodimer.</text>
</comment>
<evidence type="ECO:0000313" key="8">
    <source>
        <dbReference type="Proteomes" id="UP000731907"/>
    </source>
</evidence>
<feature type="binding site" evidence="5">
    <location>
        <position position="48"/>
    </location>
    <ligand>
        <name>FAD</name>
        <dbReference type="ChEBI" id="CHEBI:57692"/>
    </ligand>
</feature>
<dbReference type="Proteomes" id="UP000731907">
    <property type="component" value="Unassembled WGS sequence"/>
</dbReference>
<feature type="binding site" evidence="5">
    <location>
        <position position="322"/>
    </location>
    <ligand>
        <name>FAD</name>
        <dbReference type="ChEBI" id="CHEBI:57692"/>
    </ligand>
</feature>
<evidence type="ECO:0000256" key="1">
    <source>
        <dbReference type="ARBA" id="ARBA00022630"/>
    </source>
</evidence>
<feature type="binding site" evidence="5">
    <location>
        <position position="88"/>
    </location>
    <ligand>
        <name>FAD</name>
        <dbReference type="ChEBI" id="CHEBI:57692"/>
    </ligand>
</feature>
<accession>A0ABS6J923</accession>
<evidence type="ECO:0000256" key="4">
    <source>
        <dbReference type="ARBA" id="ARBA00023002"/>
    </source>
</evidence>